<keyword evidence="3" id="KW-1185">Reference proteome</keyword>
<comment type="caution">
    <text evidence="2">The sequence shown here is derived from an EMBL/GenBank/DDBJ whole genome shotgun (WGS) entry which is preliminary data.</text>
</comment>
<keyword evidence="1" id="KW-0472">Membrane</keyword>
<evidence type="ECO:0000313" key="2">
    <source>
        <dbReference type="EMBL" id="KAJ8870103.1"/>
    </source>
</evidence>
<evidence type="ECO:0000313" key="3">
    <source>
        <dbReference type="Proteomes" id="UP001159363"/>
    </source>
</evidence>
<dbReference type="Proteomes" id="UP001159363">
    <property type="component" value="Chromosome 12"/>
</dbReference>
<name>A0ABQ9GF83_9NEOP</name>
<protein>
    <submittedName>
        <fullName evidence="2">Uncharacterized protein</fullName>
    </submittedName>
</protein>
<evidence type="ECO:0000256" key="1">
    <source>
        <dbReference type="SAM" id="Phobius"/>
    </source>
</evidence>
<feature type="transmembrane region" description="Helical" evidence="1">
    <location>
        <begin position="26"/>
        <end position="47"/>
    </location>
</feature>
<accession>A0ABQ9GF83</accession>
<keyword evidence="1" id="KW-1133">Transmembrane helix</keyword>
<dbReference type="EMBL" id="JARBHB010000013">
    <property type="protein sequence ID" value="KAJ8870103.1"/>
    <property type="molecule type" value="Genomic_DNA"/>
</dbReference>
<reference evidence="2 3" key="1">
    <citation type="submission" date="2023-02" db="EMBL/GenBank/DDBJ databases">
        <title>LHISI_Scaffold_Assembly.</title>
        <authorList>
            <person name="Stuart O.P."/>
            <person name="Cleave R."/>
            <person name="Magrath M.J.L."/>
            <person name="Mikheyev A.S."/>
        </authorList>
    </citation>
    <scope>NUCLEOTIDE SEQUENCE [LARGE SCALE GENOMIC DNA]</scope>
    <source>
        <strain evidence="2">Daus_M_001</strain>
        <tissue evidence="2">Leg muscle</tissue>
    </source>
</reference>
<keyword evidence="1" id="KW-0812">Transmembrane</keyword>
<proteinExistence type="predicted"/>
<organism evidence="2 3">
    <name type="scientific">Dryococelus australis</name>
    <dbReference type="NCBI Taxonomy" id="614101"/>
    <lineage>
        <taxon>Eukaryota</taxon>
        <taxon>Metazoa</taxon>
        <taxon>Ecdysozoa</taxon>
        <taxon>Arthropoda</taxon>
        <taxon>Hexapoda</taxon>
        <taxon>Insecta</taxon>
        <taxon>Pterygota</taxon>
        <taxon>Neoptera</taxon>
        <taxon>Polyneoptera</taxon>
        <taxon>Phasmatodea</taxon>
        <taxon>Verophasmatodea</taxon>
        <taxon>Anareolatae</taxon>
        <taxon>Phasmatidae</taxon>
        <taxon>Eurycanthinae</taxon>
        <taxon>Dryococelus</taxon>
    </lineage>
</organism>
<gene>
    <name evidence="2" type="ORF">PR048_029115</name>
</gene>
<sequence>MMKRRSSRICAASENKRKMRSGEDEVAEICVMKIQMLIIFYLTVIQVTRTRKVILKLMSVMFYCLACRLVHLPVIYLHSYHPPTLEFTAKQGMNTPVQDSGNVMAFDDIFFTEEFFQHVADQTNLYAAQAVDAAPHPFTNYYGLTPRVQLLEQHQIIEGSSCKVNLDM</sequence>